<dbReference type="InterPro" id="IPR051126">
    <property type="entry name" value="Thiosulfate_sulfurtransferase"/>
</dbReference>
<protein>
    <recommendedName>
        <fullName evidence="2">Sulfurtransferase</fullName>
    </recommendedName>
</protein>
<dbReference type="CDD" id="cd01448">
    <property type="entry name" value="TST_Repeat_1"/>
    <property type="match status" value="1"/>
</dbReference>
<reference evidence="4 5" key="1">
    <citation type="submission" date="2017-01" db="EMBL/GenBank/DDBJ databases">
        <title>A Red Light-Sensitive Sensory Rhodopsin I From Haloarcula taiwanensis, A New Haloarchaeon Isolated From Taiwan.</title>
        <authorList>
            <person name="Yang C.-S."/>
            <person name="Han Y.-A."/>
            <person name="Chen P.-C."/>
            <person name="Ng W.V."/>
            <person name="Chen T.-W."/>
        </authorList>
    </citation>
    <scope>NUCLEOTIDE SEQUENCE [LARGE SCALE GENOMIC DNA]</scope>
    <source>
        <strain evidence="4 5">Taiwanensis</strain>
    </source>
</reference>
<proteinExistence type="predicted"/>
<dbReference type="EMBL" id="CP019155">
    <property type="protein sequence ID" value="AUG48972.1"/>
    <property type="molecule type" value="Genomic_DNA"/>
</dbReference>
<dbReference type="KEGG" id="hta:BVU17_15350"/>
<organism evidence="4 5">
    <name type="scientific">Haloarcula taiwanensis</name>
    <dbReference type="NCBI Taxonomy" id="1932004"/>
    <lineage>
        <taxon>Archaea</taxon>
        <taxon>Methanobacteriati</taxon>
        <taxon>Methanobacteriota</taxon>
        <taxon>Stenosarchaea group</taxon>
        <taxon>Halobacteria</taxon>
        <taxon>Halobacteriales</taxon>
        <taxon>Haloarculaceae</taxon>
        <taxon>Haloarcula</taxon>
    </lineage>
</organism>
<dbReference type="CDD" id="cd01449">
    <property type="entry name" value="TST_Repeat_2"/>
    <property type="match status" value="1"/>
</dbReference>
<keyword evidence="5" id="KW-1185">Reference proteome</keyword>
<dbReference type="PROSITE" id="PS50206">
    <property type="entry name" value="RHODANESE_3"/>
    <property type="match status" value="2"/>
</dbReference>
<evidence type="ECO:0000259" key="3">
    <source>
        <dbReference type="PROSITE" id="PS50206"/>
    </source>
</evidence>
<name>A0A2H5A2J8_9EURY</name>
<accession>A0A2H5A2J8</accession>
<dbReference type="PANTHER" id="PTHR43855">
    <property type="entry name" value="THIOSULFATE SULFURTRANSFERASE"/>
    <property type="match status" value="1"/>
</dbReference>
<evidence type="ECO:0000256" key="2">
    <source>
        <dbReference type="RuleBase" id="RU000507"/>
    </source>
</evidence>
<gene>
    <name evidence="4" type="ORF">BVU17_15350</name>
</gene>
<dbReference type="PROSITE" id="PS00380">
    <property type="entry name" value="RHODANESE_1"/>
    <property type="match status" value="1"/>
</dbReference>
<dbReference type="InterPro" id="IPR036873">
    <property type="entry name" value="Rhodanese-like_dom_sf"/>
</dbReference>
<feature type="domain" description="Rhodanese" evidence="3">
    <location>
        <begin position="168"/>
        <end position="287"/>
    </location>
</feature>
<dbReference type="SMART" id="SM00450">
    <property type="entry name" value="RHOD"/>
    <property type="match status" value="2"/>
</dbReference>
<dbReference type="PROSITE" id="PS00683">
    <property type="entry name" value="RHODANESE_2"/>
    <property type="match status" value="1"/>
</dbReference>
<sequence>MSAHRNQPQRIKNALVTPEWLEHRLETVASDSPDLRLVEVDLNTDFYAEAHIPGAVSIDWRRHLQHETRRDIPSKAALADLLGTRGITDQSTLVLYGDSSNWFAAHLYWMLTYYGHEDIYLLDGGRRHWLESGRPTSESVPSYTPRSYRPGGPYEHVRAYRHDVHRALSKPTALVDVRLPEEYDGTILAPPGMTESAQRGGHIPGAVNIVWSENLRSDGRFKSLEALRRLYCEYDIDSDRDIIVYCRIGERSSLTWFVLSELLGYSSVRNYDGAWTEWGNLVAVPVTTDRT</sequence>
<evidence type="ECO:0000313" key="5">
    <source>
        <dbReference type="Proteomes" id="UP000242917"/>
    </source>
</evidence>
<dbReference type="Pfam" id="PF00581">
    <property type="entry name" value="Rhodanese"/>
    <property type="match status" value="2"/>
</dbReference>
<feature type="domain" description="Rhodanese" evidence="3">
    <location>
        <begin position="31"/>
        <end position="138"/>
    </location>
</feature>
<dbReference type="InterPro" id="IPR001307">
    <property type="entry name" value="Thiosulphate_STrfase_CS"/>
</dbReference>
<dbReference type="PANTHER" id="PTHR43855:SF1">
    <property type="entry name" value="THIOSULFATE SULFURTRANSFERASE"/>
    <property type="match status" value="1"/>
</dbReference>
<dbReference type="AlphaFoldDB" id="A0A2H5A2J8"/>
<keyword evidence="1" id="KW-0677">Repeat</keyword>
<dbReference type="Proteomes" id="UP000242917">
    <property type="component" value="Chromosome II"/>
</dbReference>
<dbReference type="OrthoDB" id="9977at2157"/>
<dbReference type="SUPFAM" id="SSF52821">
    <property type="entry name" value="Rhodanese/Cell cycle control phosphatase"/>
    <property type="match status" value="2"/>
</dbReference>
<keyword evidence="2 4" id="KW-0808">Transferase</keyword>
<evidence type="ECO:0000256" key="1">
    <source>
        <dbReference type="ARBA" id="ARBA00022737"/>
    </source>
</evidence>
<dbReference type="GO" id="GO:0004792">
    <property type="term" value="F:thiosulfate-cyanide sulfurtransferase activity"/>
    <property type="evidence" value="ECO:0007669"/>
    <property type="project" value="InterPro"/>
</dbReference>
<dbReference type="Gene3D" id="3.40.250.10">
    <property type="entry name" value="Rhodanese-like domain"/>
    <property type="match status" value="2"/>
</dbReference>
<dbReference type="InterPro" id="IPR001763">
    <property type="entry name" value="Rhodanese-like_dom"/>
</dbReference>
<evidence type="ECO:0000313" key="4">
    <source>
        <dbReference type="EMBL" id="AUG48972.1"/>
    </source>
</evidence>